<feature type="compositionally biased region" description="Basic and acidic residues" evidence="2">
    <location>
        <begin position="529"/>
        <end position="538"/>
    </location>
</feature>
<gene>
    <name evidence="3" type="ORF">EYW47_11055</name>
</gene>
<organism evidence="3 4">
    <name type="scientific">Paraburkholderia silviterrae</name>
    <dbReference type="NCBI Taxonomy" id="2528715"/>
    <lineage>
        <taxon>Bacteria</taxon>
        <taxon>Pseudomonadati</taxon>
        <taxon>Pseudomonadota</taxon>
        <taxon>Betaproteobacteria</taxon>
        <taxon>Burkholderiales</taxon>
        <taxon>Burkholderiaceae</taxon>
        <taxon>Paraburkholderia</taxon>
    </lineage>
</organism>
<dbReference type="InterPro" id="IPR025048">
    <property type="entry name" value="DUF3987"/>
</dbReference>
<reference evidence="3 4" key="1">
    <citation type="submission" date="2019-03" db="EMBL/GenBank/DDBJ databases">
        <title>Paraburkholderia sp. 4M-K11, isolated from subtropical forest soil.</title>
        <authorList>
            <person name="Gao Z.-H."/>
            <person name="Qiu L.-H."/>
        </authorList>
    </citation>
    <scope>NUCLEOTIDE SEQUENCE [LARGE SCALE GENOMIC DNA]</scope>
    <source>
        <strain evidence="3 4">4M-K11</strain>
    </source>
</reference>
<proteinExistence type="predicted"/>
<evidence type="ECO:0000256" key="1">
    <source>
        <dbReference type="SAM" id="Coils"/>
    </source>
</evidence>
<feature type="coiled-coil region" evidence="1">
    <location>
        <begin position="154"/>
        <end position="181"/>
    </location>
</feature>
<name>A0A4V2ZZ71_9BURK</name>
<dbReference type="AlphaFoldDB" id="A0A4V2ZZ71"/>
<evidence type="ECO:0000313" key="3">
    <source>
        <dbReference type="EMBL" id="TDG24043.1"/>
    </source>
</evidence>
<dbReference type="EMBL" id="SMRP01000004">
    <property type="protein sequence ID" value="TDG24043.1"/>
    <property type="molecule type" value="Genomic_DNA"/>
</dbReference>
<keyword evidence="1" id="KW-0175">Coiled coil</keyword>
<comment type="caution">
    <text evidence="3">The sequence shown here is derived from an EMBL/GenBank/DDBJ whole genome shotgun (WGS) entry which is preliminary data.</text>
</comment>
<accession>A0A4V2ZZ71</accession>
<evidence type="ECO:0000256" key="2">
    <source>
        <dbReference type="SAM" id="MobiDB-lite"/>
    </source>
</evidence>
<dbReference type="OrthoDB" id="784829at2"/>
<protein>
    <submittedName>
        <fullName evidence="3">DUF3987 domain-containing protein</fullName>
    </submittedName>
</protein>
<keyword evidence="4" id="KW-1185">Reference proteome</keyword>
<sequence length="549" mass="61485">MSATIDHLSDYDMDAAVKRIDRVKRSKTPEDDARDTFWATWQTGAALPTPVPLPKQDLASVQPFDTALLPESLQPWGADIAERMQCPADFVAATIMAALGVVIGRRVGIRPKANDDWTEYANQWVCIVGRPSVMKSPAMTAALAPFKRLEAEAIKQYEFEMQGYNEEKDLHEMRVEAAQKNTKKALIKDPTARVDRIELDEPQAPLLRRYLVNDAYVESLHEICSENPQGVGVFRDELVSLLKSLDREGQESARGFYLTGWNGNGGYTVDRIGRGRNLRAEAVCLSLLGSTQPGRVTSYLNEAISDGAGNDGLMQRFGLLIWPDISPDWTDVDRAPDASKKSAAFAVFQRLAEADPVTDWQAEIALDHEGSQEEGTPPYLRLNDAALELFREWRREWEVGLRTGDLHPAIESHLAKYRKLVPSLALICHLADEGRGPVTADAMVRALAWSDYLKSHALRAYGTGMVTQIDRARALLRRIKEGRLPAEPFTLRDIYRHEWSMLTDRDEAAQAVNVLVQHGHLVEVREAEGAVRKGRPPEPRYVINPETMR</sequence>
<dbReference type="RefSeq" id="WP_133194895.1">
    <property type="nucleotide sequence ID" value="NZ_JBHUCW010000018.1"/>
</dbReference>
<dbReference type="Proteomes" id="UP000295722">
    <property type="component" value="Unassembled WGS sequence"/>
</dbReference>
<evidence type="ECO:0000313" key="4">
    <source>
        <dbReference type="Proteomes" id="UP000295722"/>
    </source>
</evidence>
<feature type="region of interest" description="Disordered" evidence="2">
    <location>
        <begin position="529"/>
        <end position="549"/>
    </location>
</feature>
<dbReference type="Pfam" id="PF13148">
    <property type="entry name" value="DUF3987"/>
    <property type="match status" value="1"/>
</dbReference>